<organism evidence="1 2">
    <name type="scientific">Dreissena polymorpha</name>
    <name type="common">Zebra mussel</name>
    <name type="synonym">Mytilus polymorpha</name>
    <dbReference type="NCBI Taxonomy" id="45954"/>
    <lineage>
        <taxon>Eukaryota</taxon>
        <taxon>Metazoa</taxon>
        <taxon>Spiralia</taxon>
        <taxon>Lophotrochozoa</taxon>
        <taxon>Mollusca</taxon>
        <taxon>Bivalvia</taxon>
        <taxon>Autobranchia</taxon>
        <taxon>Heteroconchia</taxon>
        <taxon>Euheterodonta</taxon>
        <taxon>Imparidentia</taxon>
        <taxon>Neoheterodontei</taxon>
        <taxon>Myida</taxon>
        <taxon>Dreissenoidea</taxon>
        <taxon>Dreissenidae</taxon>
        <taxon>Dreissena</taxon>
    </lineage>
</organism>
<evidence type="ECO:0000313" key="1">
    <source>
        <dbReference type="EMBL" id="KAH3866760.1"/>
    </source>
</evidence>
<sequence length="92" mass="10623">MEMRMMTKMGKSYNDEDDDFFIIMQMIMIDYADFVYFQPQALHPKDSWDGLQGTSLSRCSGRHLTRSPSMAYCWATSYASSRSDIPGKCLLN</sequence>
<comment type="caution">
    <text evidence="1">The sequence shown here is derived from an EMBL/GenBank/DDBJ whole genome shotgun (WGS) entry which is preliminary data.</text>
</comment>
<proteinExistence type="predicted"/>
<keyword evidence="2" id="KW-1185">Reference proteome</keyword>
<reference evidence="1" key="1">
    <citation type="journal article" date="2019" name="bioRxiv">
        <title>The Genome of the Zebra Mussel, Dreissena polymorpha: A Resource for Invasive Species Research.</title>
        <authorList>
            <person name="McCartney M.A."/>
            <person name="Auch B."/>
            <person name="Kono T."/>
            <person name="Mallez S."/>
            <person name="Zhang Y."/>
            <person name="Obille A."/>
            <person name="Becker A."/>
            <person name="Abrahante J.E."/>
            <person name="Garbe J."/>
            <person name="Badalamenti J.P."/>
            <person name="Herman A."/>
            <person name="Mangelson H."/>
            <person name="Liachko I."/>
            <person name="Sullivan S."/>
            <person name="Sone E.D."/>
            <person name="Koren S."/>
            <person name="Silverstein K.A.T."/>
            <person name="Beckman K.B."/>
            <person name="Gohl D.M."/>
        </authorList>
    </citation>
    <scope>NUCLEOTIDE SEQUENCE</scope>
    <source>
        <strain evidence="1">Duluth1</strain>
        <tissue evidence="1">Whole animal</tissue>
    </source>
</reference>
<name>A0A9D4RHT1_DREPO</name>
<dbReference type="AlphaFoldDB" id="A0A9D4RHT1"/>
<dbReference type="Proteomes" id="UP000828390">
    <property type="component" value="Unassembled WGS sequence"/>
</dbReference>
<evidence type="ECO:0000313" key="2">
    <source>
        <dbReference type="Proteomes" id="UP000828390"/>
    </source>
</evidence>
<dbReference type="EMBL" id="JAIWYP010000002">
    <property type="protein sequence ID" value="KAH3866760.1"/>
    <property type="molecule type" value="Genomic_DNA"/>
</dbReference>
<protein>
    <submittedName>
        <fullName evidence="1">Uncharacterized protein</fullName>
    </submittedName>
</protein>
<reference evidence="1" key="2">
    <citation type="submission" date="2020-11" db="EMBL/GenBank/DDBJ databases">
        <authorList>
            <person name="McCartney M.A."/>
            <person name="Auch B."/>
            <person name="Kono T."/>
            <person name="Mallez S."/>
            <person name="Becker A."/>
            <person name="Gohl D.M."/>
            <person name="Silverstein K.A.T."/>
            <person name="Koren S."/>
            <person name="Bechman K.B."/>
            <person name="Herman A."/>
            <person name="Abrahante J.E."/>
            <person name="Garbe J."/>
        </authorList>
    </citation>
    <scope>NUCLEOTIDE SEQUENCE</scope>
    <source>
        <strain evidence="1">Duluth1</strain>
        <tissue evidence="1">Whole animal</tissue>
    </source>
</reference>
<accession>A0A9D4RHT1</accession>
<gene>
    <name evidence="1" type="ORF">DPMN_029859</name>
</gene>